<evidence type="ECO:0000256" key="3">
    <source>
        <dbReference type="ARBA" id="ARBA00022448"/>
    </source>
</evidence>
<feature type="transmembrane region" description="Helical" evidence="8">
    <location>
        <begin position="193"/>
        <end position="214"/>
    </location>
</feature>
<evidence type="ECO:0000313" key="13">
    <source>
        <dbReference type="Proteomes" id="UP000565468"/>
    </source>
</evidence>
<feature type="transmembrane region" description="Helical" evidence="8">
    <location>
        <begin position="299"/>
        <end position="317"/>
    </location>
</feature>
<keyword evidence="13" id="KW-1185">Reference proteome</keyword>
<dbReference type="Proteomes" id="UP000565468">
    <property type="component" value="Unassembled WGS sequence"/>
</dbReference>
<comment type="caution">
    <text evidence="12">The sequence shown here is derived from an EMBL/GenBank/DDBJ whole genome shotgun (WGS) entry which is preliminary data.</text>
</comment>
<feature type="chain" id="PRO_5032897694" description="Ammonium transporter" evidence="10">
    <location>
        <begin position="25"/>
        <end position="479"/>
    </location>
</feature>
<reference evidence="12 13" key="1">
    <citation type="submission" date="2020-04" db="EMBL/GenBank/DDBJ databases">
        <title>Paenibacillus algicola sp. nov., a novel marine bacterium producing alginate lyase.</title>
        <authorList>
            <person name="Huang H."/>
        </authorList>
    </citation>
    <scope>NUCLEOTIDE SEQUENCE [LARGE SCALE GENOMIC DNA]</scope>
    <source>
        <strain evidence="12 13">L7-75</strain>
    </source>
</reference>
<dbReference type="SUPFAM" id="SSF111352">
    <property type="entry name" value="Ammonium transporter"/>
    <property type="match status" value="1"/>
</dbReference>
<dbReference type="InterPro" id="IPR024041">
    <property type="entry name" value="NH4_transpt_AmtB-like_dom"/>
</dbReference>
<feature type="transmembrane region" description="Helical" evidence="8">
    <location>
        <begin position="264"/>
        <end position="292"/>
    </location>
</feature>
<keyword evidence="6 8" id="KW-0472">Membrane</keyword>
<feature type="signal peptide" evidence="10">
    <location>
        <begin position="1"/>
        <end position="24"/>
    </location>
</feature>
<evidence type="ECO:0000256" key="6">
    <source>
        <dbReference type="ARBA" id="ARBA00023136"/>
    </source>
</evidence>
<dbReference type="InterPro" id="IPR018047">
    <property type="entry name" value="Ammonium_transpt_CS"/>
</dbReference>
<feature type="region of interest" description="Disordered" evidence="9">
    <location>
        <begin position="458"/>
        <end position="479"/>
    </location>
</feature>
<name>A0A848M559_PAELE</name>
<dbReference type="EMBL" id="JABBPN010000004">
    <property type="protein sequence ID" value="NMO95370.1"/>
    <property type="molecule type" value="Genomic_DNA"/>
</dbReference>
<evidence type="ECO:0000256" key="1">
    <source>
        <dbReference type="ARBA" id="ARBA00004141"/>
    </source>
</evidence>
<dbReference type="PANTHER" id="PTHR11730:SF89">
    <property type="entry name" value="AMMONIUM TRANSPORTER SLL0108-RELATED"/>
    <property type="match status" value="1"/>
</dbReference>
<dbReference type="PRINTS" id="PR00342">
    <property type="entry name" value="RHESUSRHD"/>
</dbReference>
<dbReference type="RefSeq" id="WP_169504159.1">
    <property type="nucleotide sequence ID" value="NZ_JABBPN010000004.1"/>
</dbReference>
<feature type="transmembrane region" description="Helical" evidence="8">
    <location>
        <begin position="40"/>
        <end position="64"/>
    </location>
</feature>
<dbReference type="PROSITE" id="PS01219">
    <property type="entry name" value="AMMONIUM_TRANSP"/>
    <property type="match status" value="1"/>
</dbReference>
<evidence type="ECO:0000256" key="7">
    <source>
        <dbReference type="ARBA" id="ARBA00023177"/>
    </source>
</evidence>
<feature type="transmembrane region" description="Helical" evidence="8">
    <location>
        <begin position="396"/>
        <end position="420"/>
    </location>
</feature>
<accession>A0A848M559</accession>
<evidence type="ECO:0000256" key="5">
    <source>
        <dbReference type="ARBA" id="ARBA00022989"/>
    </source>
</evidence>
<organism evidence="12 13">
    <name type="scientific">Paenibacillus lemnae</name>
    <dbReference type="NCBI Taxonomy" id="1330551"/>
    <lineage>
        <taxon>Bacteria</taxon>
        <taxon>Bacillati</taxon>
        <taxon>Bacillota</taxon>
        <taxon>Bacilli</taxon>
        <taxon>Bacillales</taxon>
        <taxon>Paenibacillaceae</taxon>
        <taxon>Paenibacillus</taxon>
    </lineage>
</organism>
<evidence type="ECO:0000256" key="8">
    <source>
        <dbReference type="RuleBase" id="RU362002"/>
    </source>
</evidence>
<keyword evidence="3 8" id="KW-0813">Transport</keyword>
<keyword evidence="5 8" id="KW-1133">Transmembrane helix</keyword>
<feature type="transmembrane region" description="Helical" evidence="8">
    <location>
        <begin position="159"/>
        <end position="181"/>
    </location>
</feature>
<sequence length="479" mass="50082">MKKGWVGSLLAAGMMLAFPVSAFADEAATNAQLQSGLNAVFVFLAALLVIFMQAGFALLEAGSVRMKNAGHVAGKTVLTFGISIVSFWALGFGLAFGNGNSFFGLEGFFLSGDDMLPSFEAFAGLDIPLTVMFLFHLSFAAVSLAIACGGMAERAKLSVYVIFGILFTVVIYPIVAHWVWGGGWLGGLGKQDFAGSTVVHLTGATAALVATIMLKPRLGKYNKDGKPNGIPGHNQIFSILGVMIIWLGWFGFNPGSTLSALMDGFFGFVAMNTNIAAAAGALAALIASWMVFGKADIPSMLNGVLAAFVAITGSCAFVEPWAAIVIGAVAGTITFFTAQWFERKGIDDPIYAFSVHGIAGIWGTLSNGIFASPRLVEITGVGNPGLLYGGGFKQLGIQFLGVAGTFVFVAVLSIIILGAIKMTIGLRVTEEQELMGLDISEHGSYGYPEQMKLITESEARMTGSRSASKSVPPGNGPSA</sequence>
<keyword evidence="10" id="KW-0732">Signal</keyword>
<dbReference type="InterPro" id="IPR001905">
    <property type="entry name" value="Ammonium_transpt"/>
</dbReference>
<keyword evidence="7 8" id="KW-0924">Ammonia transport</keyword>
<dbReference type="InterPro" id="IPR029020">
    <property type="entry name" value="Ammonium/urea_transptr"/>
</dbReference>
<feature type="transmembrane region" description="Helical" evidence="8">
    <location>
        <begin position="76"/>
        <end position="96"/>
    </location>
</feature>
<dbReference type="GO" id="GO:0097272">
    <property type="term" value="P:ammonium homeostasis"/>
    <property type="evidence" value="ECO:0007669"/>
    <property type="project" value="TreeGrafter"/>
</dbReference>
<feature type="transmembrane region" description="Helical" evidence="8">
    <location>
        <begin position="127"/>
        <end position="147"/>
    </location>
</feature>
<keyword evidence="4 8" id="KW-0812">Transmembrane</keyword>
<evidence type="ECO:0000256" key="9">
    <source>
        <dbReference type="SAM" id="MobiDB-lite"/>
    </source>
</evidence>
<dbReference type="Gene3D" id="1.10.3430.10">
    <property type="entry name" value="Ammonium transporter AmtB like domains"/>
    <property type="match status" value="1"/>
</dbReference>
<evidence type="ECO:0000256" key="4">
    <source>
        <dbReference type="ARBA" id="ARBA00022692"/>
    </source>
</evidence>
<dbReference type="NCBIfam" id="TIGR00836">
    <property type="entry name" value="amt"/>
    <property type="match status" value="1"/>
</dbReference>
<feature type="transmembrane region" description="Helical" evidence="8">
    <location>
        <begin position="235"/>
        <end position="252"/>
    </location>
</feature>
<evidence type="ECO:0000313" key="12">
    <source>
        <dbReference type="EMBL" id="NMO95370.1"/>
    </source>
</evidence>
<evidence type="ECO:0000259" key="11">
    <source>
        <dbReference type="Pfam" id="PF00909"/>
    </source>
</evidence>
<dbReference type="GO" id="GO:0008519">
    <property type="term" value="F:ammonium channel activity"/>
    <property type="evidence" value="ECO:0007669"/>
    <property type="project" value="InterPro"/>
</dbReference>
<protein>
    <recommendedName>
        <fullName evidence="8">Ammonium transporter</fullName>
    </recommendedName>
</protein>
<dbReference type="AlphaFoldDB" id="A0A848M559"/>
<feature type="transmembrane region" description="Helical" evidence="8">
    <location>
        <begin position="353"/>
        <end position="376"/>
    </location>
</feature>
<evidence type="ECO:0000256" key="2">
    <source>
        <dbReference type="ARBA" id="ARBA00005887"/>
    </source>
</evidence>
<dbReference type="Pfam" id="PF00909">
    <property type="entry name" value="Ammonium_transp"/>
    <property type="match status" value="1"/>
</dbReference>
<dbReference type="PANTHER" id="PTHR11730">
    <property type="entry name" value="AMMONIUM TRANSPORTER"/>
    <property type="match status" value="1"/>
</dbReference>
<evidence type="ECO:0000256" key="10">
    <source>
        <dbReference type="SAM" id="SignalP"/>
    </source>
</evidence>
<proteinExistence type="inferred from homology"/>
<feature type="transmembrane region" description="Helical" evidence="8">
    <location>
        <begin position="323"/>
        <end position="341"/>
    </location>
</feature>
<gene>
    <name evidence="12" type="ORF">HII30_06165</name>
</gene>
<dbReference type="GO" id="GO:0005886">
    <property type="term" value="C:plasma membrane"/>
    <property type="evidence" value="ECO:0007669"/>
    <property type="project" value="UniProtKB-SubCell"/>
</dbReference>
<dbReference type="InterPro" id="IPR002229">
    <property type="entry name" value="RhesusRHD"/>
</dbReference>
<comment type="subcellular location">
    <subcellularLocation>
        <location evidence="8">Cell membrane</location>
        <topology evidence="8">Multi-pass membrane protein</topology>
    </subcellularLocation>
    <subcellularLocation>
        <location evidence="1">Membrane</location>
        <topology evidence="1">Multi-pass membrane protein</topology>
    </subcellularLocation>
</comment>
<feature type="domain" description="Ammonium transporter AmtB-like" evidence="11">
    <location>
        <begin position="40"/>
        <end position="447"/>
    </location>
</feature>
<dbReference type="FunFam" id="1.10.3430.10:FF:000008">
    <property type="entry name" value="Ammonium transporter"/>
    <property type="match status" value="1"/>
</dbReference>
<comment type="similarity">
    <text evidence="2 8">Belongs to the ammonia transporter channel (TC 1.A.11.2) family.</text>
</comment>